<protein>
    <submittedName>
        <fullName evidence="5">Acetylxylan esterase</fullName>
    </submittedName>
</protein>
<evidence type="ECO:0000256" key="2">
    <source>
        <dbReference type="PIRSR" id="PIRSR639069-2"/>
    </source>
</evidence>
<dbReference type="PANTHER" id="PTHR40111:SF1">
    <property type="entry name" value="CEPHALOSPORIN-C DEACETYLASE"/>
    <property type="match status" value="1"/>
</dbReference>
<feature type="active site" description="Nucleophile" evidence="1">
    <location>
        <position position="185"/>
    </location>
</feature>
<dbReference type="InterPro" id="IPR039069">
    <property type="entry name" value="CE7"/>
</dbReference>
<dbReference type="RefSeq" id="WP_200554865.1">
    <property type="nucleotide sequence ID" value="NZ_JAEPES010000001.1"/>
</dbReference>
<proteinExistence type="predicted"/>
<dbReference type="Proteomes" id="UP000636458">
    <property type="component" value="Unassembled WGS sequence"/>
</dbReference>
<evidence type="ECO:0000259" key="4">
    <source>
        <dbReference type="Pfam" id="PF05448"/>
    </source>
</evidence>
<organism evidence="5 6">
    <name type="scientific">Lacisediminihabitans changchengi</name>
    <dbReference type="NCBI Taxonomy" id="2787634"/>
    <lineage>
        <taxon>Bacteria</taxon>
        <taxon>Bacillati</taxon>
        <taxon>Actinomycetota</taxon>
        <taxon>Actinomycetes</taxon>
        <taxon>Micrococcales</taxon>
        <taxon>Microbacteriaceae</taxon>
        <taxon>Lacisediminihabitans</taxon>
    </lineage>
</organism>
<feature type="domain" description="Acetyl xylan esterase" evidence="4">
    <location>
        <begin position="3"/>
        <end position="304"/>
    </location>
</feature>
<evidence type="ECO:0000313" key="5">
    <source>
        <dbReference type="EMBL" id="MBK4346540.1"/>
    </source>
</evidence>
<evidence type="ECO:0000313" key="6">
    <source>
        <dbReference type="Proteomes" id="UP000636458"/>
    </source>
</evidence>
<dbReference type="InterPro" id="IPR008391">
    <property type="entry name" value="AXE1_dom"/>
</dbReference>
<gene>
    <name evidence="5" type="ORF">IV501_02730</name>
</gene>
<dbReference type="GO" id="GO:0005976">
    <property type="term" value="P:polysaccharide metabolic process"/>
    <property type="evidence" value="ECO:0007669"/>
    <property type="project" value="TreeGrafter"/>
</dbReference>
<dbReference type="SUPFAM" id="SSF53474">
    <property type="entry name" value="alpha/beta-Hydrolases"/>
    <property type="match status" value="1"/>
</dbReference>
<sequence length="336" mass="36174">MYVDLPETELRSYRSSQLDPADFDEFWSTTLDEARGFDLDVRVEQVDTGLTTVDVFDITFAGYNGEPIKAWLRLPAGASAPLPAVVQFVGYSGGRGRPIDNLLWASAGFAHFQMDTRGQGGGASVGDTHDPHGSGSQTGGFLTKGIEDRDTYYYRRLFTDAVRAVEAARALDAIDSSRVAVLGGSQGGGIALAVAGLVPDLSAVVAYVPFLSDFPRSMVVSSSGPYAELVTYFAVHRERLGLIDTTLPYFDAVNFAKRATAPAWLSVALMDRVCPPSSVFGAFHAYKGEKDIAIWPFNDHEGGGIDDDARALEALRGAFAVRTLPARRGGRRAHRG</sequence>
<evidence type="ECO:0000256" key="3">
    <source>
        <dbReference type="SAM" id="MobiDB-lite"/>
    </source>
</evidence>
<comment type="caution">
    <text evidence="5">The sequence shown here is derived from an EMBL/GenBank/DDBJ whole genome shotgun (WGS) entry which is preliminary data.</text>
</comment>
<dbReference type="Pfam" id="PF05448">
    <property type="entry name" value="AXE1"/>
    <property type="match status" value="1"/>
</dbReference>
<dbReference type="InterPro" id="IPR029058">
    <property type="entry name" value="AB_hydrolase_fold"/>
</dbReference>
<dbReference type="PANTHER" id="PTHR40111">
    <property type="entry name" value="CEPHALOSPORIN-C DEACETYLASE"/>
    <property type="match status" value="1"/>
</dbReference>
<feature type="active site" description="Charge relay system" evidence="1">
    <location>
        <position position="271"/>
    </location>
</feature>
<dbReference type="GO" id="GO:0052689">
    <property type="term" value="F:carboxylic ester hydrolase activity"/>
    <property type="evidence" value="ECO:0007669"/>
    <property type="project" value="TreeGrafter"/>
</dbReference>
<keyword evidence="6" id="KW-1185">Reference proteome</keyword>
<dbReference type="AlphaFoldDB" id="A0A934SJP1"/>
<feature type="active site" description="Charge relay system" evidence="1">
    <location>
        <position position="300"/>
    </location>
</feature>
<feature type="region of interest" description="Disordered" evidence="3">
    <location>
        <begin position="119"/>
        <end position="142"/>
    </location>
</feature>
<accession>A0A934SJP1</accession>
<evidence type="ECO:0000256" key="1">
    <source>
        <dbReference type="PIRSR" id="PIRSR639069-1"/>
    </source>
</evidence>
<dbReference type="EMBL" id="JAEPES010000001">
    <property type="protein sequence ID" value="MBK4346540.1"/>
    <property type="molecule type" value="Genomic_DNA"/>
</dbReference>
<name>A0A934SJP1_9MICO</name>
<dbReference type="Gene3D" id="3.40.50.1820">
    <property type="entry name" value="alpha/beta hydrolase"/>
    <property type="match status" value="1"/>
</dbReference>
<reference evidence="5" key="1">
    <citation type="submission" date="2021-01" db="EMBL/GenBank/DDBJ databases">
        <title>Lacisediminihabitans sp. nov. strain G11-30, isolated from Antarctic Soil.</title>
        <authorList>
            <person name="Li J."/>
        </authorList>
    </citation>
    <scope>NUCLEOTIDE SEQUENCE</scope>
    <source>
        <strain evidence="5">G11-30</strain>
    </source>
</reference>
<feature type="binding site" evidence="2">
    <location>
        <position position="91"/>
    </location>
    <ligand>
        <name>substrate</name>
    </ligand>
</feature>